<dbReference type="InterPro" id="IPR011990">
    <property type="entry name" value="TPR-like_helical_dom_sf"/>
</dbReference>
<protein>
    <submittedName>
        <fullName evidence="1">TPR repeat protein</fullName>
    </submittedName>
</protein>
<dbReference type="Gene3D" id="1.25.40.10">
    <property type="entry name" value="Tetratricopeptide repeat domain"/>
    <property type="match status" value="1"/>
</dbReference>
<proteinExistence type="predicted"/>
<dbReference type="RefSeq" id="WP_053230452.1">
    <property type="nucleotide sequence ID" value="NZ_CP011125.1"/>
</dbReference>
<evidence type="ECO:0000313" key="2">
    <source>
        <dbReference type="Proteomes" id="UP000034883"/>
    </source>
</evidence>
<accession>A0A0F6VYN3</accession>
<keyword evidence="2" id="KW-1185">Reference proteome</keyword>
<dbReference type="STRING" id="927083.DB32_000116"/>
<dbReference type="EMBL" id="CP011125">
    <property type="protein sequence ID" value="AKF02968.1"/>
    <property type="molecule type" value="Genomic_DNA"/>
</dbReference>
<dbReference type="AlphaFoldDB" id="A0A0F6VYN3"/>
<dbReference type="KEGG" id="samy:DB32_000116"/>
<reference evidence="1 2" key="1">
    <citation type="submission" date="2015-03" db="EMBL/GenBank/DDBJ databases">
        <title>Genome assembly of Sandaracinus amylolyticus DSM 53668.</title>
        <authorList>
            <person name="Sharma G."/>
            <person name="Subramanian S."/>
        </authorList>
    </citation>
    <scope>NUCLEOTIDE SEQUENCE [LARGE SCALE GENOMIC DNA]</scope>
    <source>
        <strain evidence="1 2">DSM 53668</strain>
    </source>
</reference>
<dbReference type="OrthoDB" id="5496062at2"/>
<name>A0A0F6VYN3_9BACT</name>
<dbReference type="SUPFAM" id="SSF48452">
    <property type="entry name" value="TPR-like"/>
    <property type="match status" value="1"/>
</dbReference>
<gene>
    <name evidence="1" type="ORF">DB32_000116</name>
</gene>
<evidence type="ECO:0000313" key="1">
    <source>
        <dbReference type="EMBL" id="AKF02968.1"/>
    </source>
</evidence>
<organism evidence="1 2">
    <name type="scientific">Sandaracinus amylolyticus</name>
    <dbReference type="NCBI Taxonomy" id="927083"/>
    <lineage>
        <taxon>Bacteria</taxon>
        <taxon>Pseudomonadati</taxon>
        <taxon>Myxococcota</taxon>
        <taxon>Polyangia</taxon>
        <taxon>Polyangiales</taxon>
        <taxon>Sandaracinaceae</taxon>
        <taxon>Sandaracinus</taxon>
    </lineage>
</organism>
<dbReference type="Proteomes" id="UP000034883">
    <property type="component" value="Chromosome"/>
</dbReference>
<sequence length="595" mass="63565">MTSVRQEIALAQRALEHGDTRHAAHHAAAAIALDPLDAGALALVDHLNALPAPGLGAAIARFFGKRDGDPAPHFAKDGFAGDVAARARASWTSGDLAAAFPRAVDLAAQVSDRPFVSWALDIARAAAQRGIALDAAPYFRAYAELGASTMGLLHLRPTEQRFFAPWGELGEILIACQAPGDDRTALLRMATSALLRRAGAYQRALDVMAPVHAEASAHLLTARGFALRALGRWDEAARVFEASMRAPGGRVENAYEVGRTWWDAGRLDDARVWFERAGNPTREEAIAMEVLDERLDPTAPPRWSKVVGERASYDAVRRLALGHALAAPMGDASTNVLASLRQPPPMTLQLAATCLEAPSAIVTLALRTLGTADARALEYSAGTVPAPHPFEPLDRTLGASLWSADGARAIQTIPAPSAAVSATIDGVVRALWGRIRDGAPPLLGIAEAWRAARHTPELDAIDPHELIAAMVHPTAPDAWSDVVPWVFDRQVVAALMLGAQDRGRPWLASRRRESLRALVLGPADWTRAAALVALREVLLDEPDALDDARTWCERVLDAQPDHGHVAWADALRSILRVPGMPARAAGPSDANEQPA</sequence>